<protein>
    <submittedName>
        <fullName evidence="1">Uncharacterized protein</fullName>
    </submittedName>
</protein>
<gene>
    <name evidence="1" type="ORF">PLOB_00022712</name>
</gene>
<evidence type="ECO:0000313" key="2">
    <source>
        <dbReference type="Proteomes" id="UP001159405"/>
    </source>
</evidence>
<dbReference type="PANTHER" id="PTHR11884:SF1">
    <property type="entry name" value="GOLGI APPARATUS PROTEIN 1"/>
    <property type="match status" value="1"/>
</dbReference>
<organism evidence="1 2">
    <name type="scientific">Porites lobata</name>
    <dbReference type="NCBI Taxonomy" id="104759"/>
    <lineage>
        <taxon>Eukaryota</taxon>
        <taxon>Metazoa</taxon>
        <taxon>Cnidaria</taxon>
        <taxon>Anthozoa</taxon>
        <taxon>Hexacorallia</taxon>
        <taxon>Scleractinia</taxon>
        <taxon>Fungiina</taxon>
        <taxon>Poritidae</taxon>
        <taxon>Porites</taxon>
    </lineage>
</organism>
<keyword evidence="2" id="KW-1185">Reference proteome</keyword>
<dbReference type="Pfam" id="PF00839">
    <property type="entry name" value="Cys_rich_FGFR"/>
    <property type="match status" value="1"/>
</dbReference>
<dbReference type="InterPro" id="IPR001893">
    <property type="entry name" value="Cys-rich_GLG1_repeat"/>
</dbReference>
<sequence>MSLAEENEGENNVIRAECVEAIETLLEETGAGTDYRIDHTLYAACEPVVQTVCKDKGKKEGDVM</sequence>
<dbReference type="EMBL" id="CALNXK010000269">
    <property type="protein sequence ID" value="CAH3180073.1"/>
    <property type="molecule type" value="Genomic_DNA"/>
</dbReference>
<comment type="caution">
    <text evidence="1">The sequence shown here is derived from an EMBL/GenBank/DDBJ whole genome shotgun (WGS) entry which is preliminary data.</text>
</comment>
<reference evidence="1 2" key="1">
    <citation type="submission" date="2022-05" db="EMBL/GenBank/DDBJ databases">
        <authorList>
            <consortium name="Genoscope - CEA"/>
            <person name="William W."/>
        </authorList>
    </citation>
    <scope>NUCLEOTIDE SEQUENCE [LARGE SCALE GENOMIC DNA]</scope>
</reference>
<dbReference type="PANTHER" id="PTHR11884">
    <property type="entry name" value="SELECTIN LIGAND RELATED"/>
    <property type="match status" value="1"/>
</dbReference>
<accession>A0ABN8RMS7</accession>
<name>A0ABN8RMS7_9CNID</name>
<evidence type="ECO:0000313" key="1">
    <source>
        <dbReference type="EMBL" id="CAH3180073.1"/>
    </source>
</evidence>
<proteinExistence type="predicted"/>
<dbReference type="InterPro" id="IPR039728">
    <property type="entry name" value="GLG1"/>
</dbReference>
<dbReference type="Proteomes" id="UP001159405">
    <property type="component" value="Unassembled WGS sequence"/>
</dbReference>